<evidence type="ECO:0000313" key="3">
    <source>
        <dbReference type="Proteomes" id="UP001218218"/>
    </source>
</evidence>
<keyword evidence="3" id="KW-1185">Reference proteome</keyword>
<dbReference type="EMBL" id="JARIHO010000073">
    <property type="protein sequence ID" value="KAJ7312271.1"/>
    <property type="molecule type" value="Genomic_DNA"/>
</dbReference>
<gene>
    <name evidence="2" type="ORF">DFH08DRAFT_897235</name>
</gene>
<name>A0AAD7ECF7_9AGAR</name>
<sequence length="193" mass="21594">LTRPTAVSFKNEDDFDPVRDAEAMEDEDADMDSENDNGAEMLNRFLSEYKKRQAKKKKALYASARRAAKYLAREGMACLEEGKAKILALKKEETEADKYAKDITPLWTNLEDSVGALLSTYLTGFEDLFLRRLNTVDAASEMLRANPRTGADAHADCKDAADAQVEQSKEDEMVLSTKLQCRQQTLTIVLSSL</sequence>
<evidence type="ECO:0000313" key="2">
    <source>
        <dbReference type="EMBL" id="KAJ7312271.1"/>
    </source>
</evidence>
<protein>
    <submittedName>
        <fullName evidence="2">Uncharacterized protein</fullName>
    </submittedName>
</protein>
<comment type="caution">
    <text evidence="2">The sequence shown here is derived from an EMBL/GenBank/DDBJ whole genome shotgun (WGS) entry which is preliminary data.</text>
</comment>
<dbReference type="AlphaFoldDB" id="A0AAD7ECF7"/>
<evidence type="ECO:0000256" key="1">
    <source>
        <dbReference type="SAM" id="MobiDB-lite"/>
    </source>
</evidence>
<feature type="compositionally biased region" description="Basic and acidic residues" evidence="1">
    <location>
        <begin position="10"/>
        <end position="22"/>
    </location>
</feature>
<feature type="region of interest" description="Disordered" evidence="1">
    <location>
        <begin position="1"/>
        <end position="37"/>
    </location>
</feature>
<accession>A0AAD7ECF7</accession>
<feature type="non-terminal residue" evidence="2">
    <location>
        <position position="193"/>
    </location>
</feature>
<organism evidence="2 3">
    <name type="scientific">Mycena albidolilacea</name>
    <dbReference type="NCBI Taxonomy" id="1033008"/>
    <lineage>
        <taxon>Eukaryota</taxon>
        <taxon>Fungi</taxon>
        <taxon>Dikarya</taxon>
        <taxon>Basidiomycota</taxon>
        <taxon>Agaricomycotina</taxon>
        <taxon>Agaricomycetes</taxon>
        <taxon>Agaricomycetidae</taxon>
        <taxon>Agaricales</taxon>
        <taxon>Marasmiineae</taxon>
        <taxon>Mycenaceae</taxon>
        <taxon>Mycena</taxon>
    </lineage>
</organism>
<feature type="compositionally biased region" description="Acidic residues" evidence="1">
    <location>
        <begin position="23"/>
        <end position="37"/>
    </location>
</feature>
<dbReference type="Proteomes" id="UP001218218">
    <property type="component" value="Unassembled WGS sequence"/>
</dbReference>
<reference evidence="2" key="1">
    <citation type="submission" date="2023-03" db="EMBL/GenBank/DDBJ databases">
        <title>Massive genome expansion in bonnet fungi (Mycena s.s.) driven by repeated elements and novel gene families across ecological guilds.</title>
        <authorList>
            <consortium name="Lawrence Berkeley National Laboratory"/>
            <person name="Harder C.B."/>
            <person name="Miyauchi S."/>
            <person name="Viragh M."/>
            <person name="Kuo A."/>
            <person name="Thoen E."/>
            <person name="Andreopoulos B."/>
            <person name="Lu D."/>
            <person name="Skrede I."/>
            <person name="Drula E."/>
            <person name="Henrissat B."/>
            <person name="Morin E."/>
            <person name="Kohler A."/>
            <person name="Barry K."/>
            <person name="LaButti K."/>
            <person name="Morin E."/>
            <person name="Salamov A."/>
            <person name="Lipzen A."/>
            <person name="Mereny Z."/>
            <person name="Hegedus B."/>
            <person name="Baldrian P."/>
            <person name="Stursova M."/>
            <person name="Weitz H."/>
            <person name="Taylor A."/>
            <person name="Grigoriev I.V."/>
            <person name="Nagy L.G."/>
            <person name="Martin F."/>
            <person name="Kauserud H."/>
        </authorList>
    </citation>
    <scope>NUCLEOTIDE SEQUENCE</scope>
    <source>
        <strain evidence="2">CBHHK002</strain>
    </source>
</reference>
<proteinExistence type="predicted"/>